<feature type="non-terminal residue" evidence="1">
    <location>
        <position position="53"/>
    </location>
</feature>
<reference evidence="1 2" key="1">
    <citation type="journal article" date="2021" name="Nat. Plants">
        <title>The Taxus genome provides insights into paclitaxel biosynthesis.</title>
        <authorList>
            <person name="Xiong X."/>
            <person name="Gou J."/>
            <person name="Liao Q."/>
            <person name="Li Y."/>
            <person name="Zhou Q."/>
            <person name="Bi G."/>
            <person name="Li C."/>
            <person name="Du R."/>
            <person name="Wang X."/>
            <person name="Sun T."/>
            <person name="Guo L."/>
            <person name="Liang H."/>
            <person name="Lu P."/>
            <person name="Wu Y."/>
            <person name="Zhang Z."/>
            <person name="Ro D.K."/>
            <person name="Shang Y."/>
            <person name="Huang S."/>
            <person name="Yan J."/>
        </authorList>
    </citation>
    <scope>NUCLEOTIDE SEQUENCE [LARGE SCALE GENOMIC DNA]</scope>
    <source>
        <strain evidence="1">Ta-2019</strain>
    </source>
</reference>
<accession>A0AA38CXF5</accession>
<sequence length="53" mass="6263">FIYLRVTGFSGEPVKLPRYPNDRLITMELSRQLVEIHDLQSKRHKSTSFFPIT</sequence>
<keyword evidence="2" id="KW-1185">Reference proteome</keyword>
<protein>
    <submittedName>
        <fullName evidence="1">Uncharacterized protein</fullName>
    </submittedName>
</protein>
<feature type="non-terminal residue" evidence="1">
    <location>
        <position position="1"/>
    </location>
</feature>
<dbReference type="AlphaFoldDB" id="A0AA38CXF5"/>
<gene>
    <name evidence="1" type="ORF">KI387_008518</name>
</gene>
<evidence type="ECO:0000313" key="2">
    <source>
        <dbReference type="Proteomes" id="UP000824469"/>
    </source>
</evidence>
<organism evidence="1 2">
    <name type="scientific">Taxus chinensis</name>
    <name type="common">Chinese yew</name>
    <name type="synonym">Taxus wallichiana var. chinensis</name>
    <dbReference type="NCBI Taxonomy" id="29808"/>
    <lineage>
        <taxon>Eukaryota</taxon>
        <taxon>Viridiplantae</taxon>
        <taxon>Streptophyta</taxon>
        <taxon>Embryophyta</taxon>
        <taxon>Tracheophyta</taxon>
        <taxon>Spermatophyta</taxon>
        <taxon>Pinopsida</taxon>
        <taxon>Pinidae</taxon>
        <taxon>Conifers II</taxon>
        <taxon>Cupressales</taxon>
        <taxon>Taxaceae</taxon>
        <taxon>Taxus</taxon>
    </lineage>
</organism>
<dbReference type="EMBL" id="JAHRHJ020000008">
    <property type="protein sequence ID" value="KAH9304114.1"/>
    <property type="molecule type" value="Genomic_DNA"/>
</dbReference>
<proteinExistence type="predicted"/>
<name>A0AA38CXF5_TAXCH</name>
<evidence type="ECO:0000313" key="1">
    <source>
        <dbReference type="EMBL" id="KAH9304114.1"/>
    </source>
</evidence>
<comment type="caution">
    <text evidence="1">The sequence shown here is derived from an EMBL/GenBank/DDBJ whole genome shotgun (WGS) entry which is preliminary data.</text>
</comment>
<dbReference type="Proteomes" id="UP000824469">
    <property type="component" value="Unassembled WGS sequence"/>
</dbReference>